<organism evidence="1 2">
    <name type="scientific">Streptomyces abikoensis</name>
    <dbReference type="NCBI Taxonomy" id="97398"/>
    <lineage>
        <taxon>Bacteria</taxon>
        <taxon>Bacillati</taxon>
        <taxon>Actinomycetota</taxon>
        <taxon>Actinomycetes</taxon>
        <taxon>Kitasatosporales</taxon>
        <taxon>Streptomycetaceae</taxon>
        <taxon>Streptomyces</taxon>
    </lineage>
</organism>
<evidence type="ECO:0000313" key="2">
    <source>
        <dbReference type="Proteomes" id="UP001611162"/>
    </source>
</evidence>
<keyword evidence="2" id="KW-1185">Reference proteome</keyword>
<dbReference type="RefSeq" id="WP_397613610.1">
    <property type="nucleotide sequence ID" value="NZ_JBIRRB010000007.1"/>
</dbReference>
<name>A0ABW7TAR0_9ACTN</name>
<sequence>MSGSQTVSDSMGSIPADPAGAIRAEVEREYAAKLAISELKAQAARDGAKVSDAFFDYVDPSKLLGEDGWPSAEVIKRALEPYQPTPASEFPRLMGAGYHRGGSFPAAPQISLDVRKR</sequence>
<proteinExistence type="predicted"/>
<dbReference type="EMBL" id="JBIRRB010000007">
    <property type="protein sequence ID" value="MFI0912893.1"/>
    <property type="molecule type" value="Genomic_DNA"/>
</dbReference>
<dbReference type="Proteomes" id="UP001611162">
    <property type="component" value="Unassembled WGS sequence"/>
</dbReference>
<comment type="caution">
    <text evidence="1">The sequence shown here is derived from an EMBL/GenBank/DDBJ whole genome shotgun (WGS) entry which is preliminary data.</text>
</comment>
<gene>
    <name evidence="1" type="ORF">ACH4TF_20850</name>
</gene>
<protein>
    <submittedName>
        <fullName evidence="1">Uncharacterized protein</fullName>
    </submittedName>
</protein>
<evidence type="ECO:0000313" key="1">
    <source>
        <dbReference type="EMBL" id="MFI0912893.1"/>
    </source>
</evidence>
<accession>A0ABW7TAR0</accession>
<reference evidence="1 2" key="1">
    <citation type="submission" date="2024-10" db="EMBL/GenBank/DDBJ databases">
        <title>The Natural Products Discovery Center: Release of the First 8490 Sequenced Strains for Exploring Actinobacteria Biosynthetic Diversity.</title>
        <authorList>
            <person name="Kalkreuter E."/>
            <person name="Kautsar S.A."/>
            <person name="Yang D."/>
            <person name="Bader C.D."/>
            <person name="Teijaro C.N."/>
            <person name="Fluegel L."/>
            <person name="Davis C.M."/>
            <person name="Simpson J.R."/>
            <person name="Lauterbach L."/>
            <person name="Steele A.D."/>
            <person name="Gui C."/>
            <person name="Meng S."/>
            <person name="Li G."/>
            <person name="Viehrig K."/>
            <person name="Ye F."/>
            <person name="Su P."/>
            <person name="Kiefer A.F."/>
            <person name="Nichols A."/>
            <person name="Cepeda A.J."/>
            <person name="Yan W."/>
            <person name="Fan B."/>
            <person name="Jiang Y."/>
            <person name="Adhikari A."/>
            <person name="Zheng C.-J."/>
            <person name="Schuster L."/>
            <person name="Cowan T.M."/>
            <person name="Smanski M.J."/>
            <person name="Chevrette M.G."/>
            <person name="De Carvalho L.P.S."/>
            <person name="Shen B."/>
        </authorList>
    </citation>
    <scope>NUCLEOTIDE SEQUENCE [LARGE SCALE GENOMIC DNA]</scope>
    <source>
        <strain evidence="1 2">NPDC020979</strain>
    </source>
</reference>